<dbReference type="SUPFAM" id="SSF51735">
    <property type="entry name" value="NAD(P)-binding Rossmann-fold domains"/>
    <property type="match status" value="1"/>
</dbReference>
<accession>A0A8H4QFE4</accession>
<dbReference type="PANTHER" id="PTHR45348">
    <property type="entry name" value="HYPOTHETICAL OXIDOREDUCTASE (EUROFUNG)"/>
    <property type="match status" value="1"/>
</dbReference>
<dbReference type="InterPro" id="IPR013149">
    <property type="entry name" value="ADH-like_C"/>
</dbReference>
<protein>
    <recommendedName>
        <fullName evidence="1">Enoyl reductase (ER) domain-containing protein</fullName>
    </recommendedName>
</protein>
<dbReference type="CDD" id="cd08249">
    <property type="entry name" value="enoyl_reductase_like"/>
    <property type="match status" value="1"/>
</dbReference>
<organism evidence="2 3">
    <name type="scientific">Agrocybe pediades</name>
    <dbReference type="NCBI Taxonomy" id="84607"/>
    <lineage>
        <taxon>Eukaryota</taxon>
        <taxon>Fungi</taxon>
        <taxon>Dikarya</taxon>
        <taxon>Basidiomycota</taxon>
        <taxon>Agaricomycotina</taxon>
        <taxon>Agaricomycetes</taxon>
        <taxon>Agaricomycetidae</taxon>
        <taxon>Agaricales</taxon>
        <taxon>Agaricineae</taxon>
        <taxon>Strophariaceae</taxon>
        <taxon>Agrocybe</taxon>
    </lineage>
</organism>
<dbReference type="Proteomes" id="UP000521872">
    <property type="component" value="Unassembled WGS sequence"/>
</dbReference>
<dbReference type="InterPro" id="IPR047122">
    <property type="entry name" value="Trans-enoyl_RdTase-like"/>
</dbReference>
<feature type="domain" description="Enoyl reductase (ER)" evidence="1">
    <location>
        <begin position="16"/>
        <end position="343"/>
    </location>
</feature>
<dbReference type="PANTHER" id="PTHR45348:SF2">
    <property type="entry name" value="ZINC-TYPE ALCOHOL DEHYDROGENASE-LIKE PROTEIN C2E1P3.01"/>
    <property type="match status" value="1"/>
</dbReference>
<dbReference type="EMBL" id="JAACJL010000059">
    <property type="protein sequence ID" value="KAF4610129.1"/>
    <property type="molecule type" value="Genomic_DNA"/>
</dbReference>
<name>A0A8H4QFE4_9AGAR</name>
<keyword evidence="3" id="KW-1185">Reference proteome</keyword>
<dbReference type="SUPFAM" id="SSF50129">
    <property type="entry name" value="GroES-like"/>
    <property type="match status" value="1"/>
</dbReference>
<dbReference type="InterPro" id="IPR011032">
    <property type="entry name" value="GroES-like_sf"/>
</dbReference>
<proteinExistence type="predicted"/>
<dbReference type="GO" id="GO:0016651">
    <property type="term" value="F:oxidoreductase activity, acting on NAD(P)H"/>
    <property type="evidence" value="ECO:0007669"/>
    <property type="project" value="InterPro"/>
</dbReference>
<comment type="caution">
    <text evidence="2">The sequence shown here is derived from an EMBL/GenBank/DDBJ whole genome shotgun (WGS) entry which is preliminary data.</text>
</comment>
<dbReference type="Gene3D" id="3.40.50.720">
    <property type="entry name" value="NAD(P)-binding Rossmann-like Domain"/>
    <property type="match status" value="1"/>
</dbReference>
<sequence length="351" mass="37959">MEKFLPETMKCIVTTGDGKFELKRLPLPSPNPHQILVKVETCAQNHTDWKSIILHKQAGNIVGSDFAGIVVAIGSAVNPATRHVGERIAGVVRGNINPNGAFAEYLVTDPALVFALPDDLSFELAVQLGVSCFATCQALYQTLNLPTPLEPTTDPIGILIWSGSSSMGQYAVQFANLAGLRVISTSSPANFDLVRSFGAAEVYDYADSRTARKIFSSTAGKLKLAVDCISDGMTPAQVSGALSKEGGTIVTVLPYTSRKKGVNTELILVYSMWGETIQIPMPLEGDIQHYLNGIQYNRMITDMLAKKMLKLGAVKVFPNGLASVQDGFEYMMTGKIHAEKIVYRIADTPEI</sequence>
<evidence type="ECO:0000259" key="1">
    <source>
        <dbReference type="SMART" id="SM00829"/>
    </source>
</evidence>
<dbReference type="Pfam" id="PF08240">
    <property type="entry name" value="ADH_N"/>
    <property type="match status" value="1"/>
</dbReference>
<dbReference type="Pfam" id="PF00107">
    <property type="entry name" value="ADH_zinc_N"/>
    <property type="match status" value="1"/>
</dbReference>
<dbReference type="Gene3D" id="3.90.180.10">
    <property type="entry name" value="Medium-chain alcohol dehydrogenases, catalytic domain"/>
    <property type="match status" value="1"/>
</dbReference>
<dbReference type="InterPro" id="IPR020843">
    <property type="entry name" value="ER"/>
</dbReference>
<dbReference type="SMART" id="SM00829">
    <property type="entry name" value="PKS_ER"/>
    <property type="match status" value="1"/>
</dbReference>
<evidence type="ECO:0000313" key="2">
    <source>
        <dbReference type="EMBL" id="KAF4610129.1"/>
    </source>
</evidence>
<dbReference type="InterPro" id="IPR036291">
    <property type="entry name" value="NAD(P)-bd_dom_sf"/>
</dbReference>
<dbReference type="InterPro" id="IPR013154">
    <property type="entry name" value="ADH-like_N"/>
</dbReference>
<gene>
    <name evidence="2" type="ORF">D9613_010408</name>
</gene>
<dbReference type="AlphaFoldDB" id="A0A8H4QFE4"/>
<reference evidence="2 3" key="1">
    <citation type="submission" date="2019-12" db="EMBL/GenBank/DDBJ databases">
        <authorList>
            <person name="Floudas D."/>
            <person name="Bentzer J."/>
            <person name="Ahren D."/>
            <person name="Johansson T."/>
            <person name="Persson P."/>
            <person name="Tunlid A."/>
        </authorList>
    </citation>
    <scope>NUCLEOTIDE SEQUENCE [LARGE SCALE GENOMIC DNA]</scope>
    <source>
        <strain evidence="2 3">CBS 102.39</strain>
    </source>
</reference>
<evidence type="ECO:0000313" key="3">
    <source>
        <dbReference type="Proteomes" id="UP000521872"/>
    </source>
</evidence>